<dbReference type="AlphaFoldDB" id="A0A2H9VN76"/>
<dbReference type="OrthoDB" id="797474at2"/>
<dbReference type="Proteomes" id="UP000242687">
    <property type="component" value="Unassembled WGS sequence"/>
</dbReference>
<protein>
    <submittedName>
        <fullName evidence="1">Uncharacterized protein</fullName>
    </submittedName>
</protein>
<evidence type="ECO:0000313" key="2">
    <source>
        <dbReference type="Proteomes" id="UP000242687"/>
    </source>
</evidence>
<name>A0A2H9VN76_9SPHI</name>
<accession>A0A2H9VN76</accession>
<keyword evidence="2" id="KW-1185">Reference proteome</keyword>
<proteinExistence type="predicted"/>
<evidence type="ECO:0000313" key="1">
    <source>
        <dbReference type="EMBL" id="PJJ79772.1"/>
    </source>
</evidence>
<organism evidence="1 2">
    <name type="scientific">Mucilaginibacter auburnensis</name>
    <dbReference type="NCBI Taxonomy" id="1457233"/>
    <lineage>
        <taxon>Bacteria</taxon>
        <taxon>Pseudomonadati</taxon>
        <taxon>Bacteroidota</taxon>
        <taxon>Sphingobacteriia</taxon>
        <taxon>Sphingobacteriales</taxon>
        <taxon>Sphingobacteriaceae</taxon>
        <taxon>Mucilaginibacter</taxon>
    </lineage>
</organism>
<dbReference type="EMBL" id="PGFJ01000002">
    <property type="protein sequence ID" value="PJJ79772.1"/>
    <property type="molecule type" value="Genomic_DNA"/>
</dbReference>
<dbReference type="RefSeq" id="WP_100342084.1">
    <property type="nucleotide sequence ID" value="NZ_PGFJ01000002.1"/>
</dbReference>
<comment type="caution">
    <text evidence="1">The sequence shown here is derived from an EMBL/GenBank/DDBJ whole genome shotgun (WGS) entry which is preliminary data.</text>
</comment>
<reference evidence="1 2" key="1">
    <citation type="submission" date="2017-11" db="EMBL/GenBank/DDBJ databases">
        <title>Genomic Encyclopedia of Archaeal and Bacterial Type Strains, Phase II (KMG-II): From Individual Species to Whole Genera.</title>
        <authorList>
            <person name="Goeker M."/>
        </authorList>
    </citation>
    <scope>NUCLEOTIDE SEQUENCE [LARGE SCALE GENOMIC DNA]</scope>
    <source>
        <strain evidence="1 2">DSM 28175</strain>
    </source>
</reference>
<gene>
    <name evidence="1" type="ORF">CLV57_2910</name>
</gene>
<sequence length="152" mass="17712">MNWIIRRSNKLLSHTHLKGLIQPIFKDIEKWSWFISDLDFLSNGTILPINFDHDYFILSPEQFQQLVTADPQIIWGVLLGFSNEQLIDVDEENLPYAEGNELIWKNGNIQHTNALIEIVCFDSGYTIVKFRDAQLSGKFKAYFEEAIELESF</sequence>